<organism evidence="2 3">
    <name type="scientific">Symbiodinium microadriaticum</name>
    <name type="common">Dinoflagellate</name>
    <name type="synonym">Zooxanthella microadriatica</name>
    <dbReference type="NCBI Taxonomy" id="2951"/>
    <lineage>
        <taxon>Eukaryota</taxon>
        <taxon>Sar</taxon>
        <taxon>Alveolata</taxon>
        <taxon>Dinophyceae</taxon>
        <taxon>Suessiales</taxon>
        <taxon>Symbiodiniaceae</taxon>
        <taxon>Symbiodinium</taxon>
    </lineage>
</organism>
<accession>A0A1Q9CFB6</accession>
<reference evidence="2 3" key="1">
    <citation type="submission" date="2016-02" db="EMBL/GenBank/DDBJ databases">
        <title>Genome analysis of coral dinoflagellate symbionts highlights evolutionary adaptations to a symbiotic lifestyle.</title>
        <authorList>
            <person name="Aranda M."/>
            <person name="Li Y."/>
            <person name="Liew Y.J."/>
            <person name="Baumgarten S."/>
            <person name="Simakov O."/>
            <person name="Wilson M."/>
            <person name="Piel J."/>
            <person name="Ashoor H."/>
            <person name="Bougouffa S."/>
            <person name="Bajic V.B."/>
            <person name="Ryu T."/>
            <person name="Ravasi T."/>
            <person name="Bayer T."/>
            <person name="Micklem G."/>
            <person name="Kim H."/>
            <person name="Bhak J."/>
            <person name="Lajeunesse T.C."/>
            <person name="Voolstra C.R."/>
        </authorList>
    </citation>
    <scope>NUCLEOTIDE SEQUENCE [LARGE SCALE GENOMIC DNA]</scope>
    <source>
        <strain evidence="2 3">CCMP2467</strain>
    </source>
</reference>
<evidence type="ECO:0000313" key="3">
    <source>
        <dbReference type="Proteomes" id="UP000186817"/>
    </source>
</evidence>
<feature type="region of interest" description="Disordered" evidence="1">
    <location>
        <begin position="315"/>
        <end position="437"/>
    </location>
</feature>
<evidence type="ECO:0000256" key="1">
    <source>
        <dbReference type="SAM" id="MobiDB-lite"/>
    </source>
</evidence>
<dbReference type="AlphaFoldDB" id="A0A1Q9CFB6"/>
<comment type="caution">
    <text evidence="2">The sequence shown here is derived from an EMBL/GenBank/DDBJ whole genome shotgun (WGS) entry which is preliminary data.</text>
</comment>
<gene>
    <name evidence="2" type="ORF">AK812_SmicGene37844</name>
</gene>
<evidence type="ECO:0000313" key="2">
    <source>
        <dbReference type="EMBL" id="OLP81596.1"/>
    </source>
</evidence>
<feature type="region of interest" description="Disordered" evidence="1">
    <location>
        <begin position="718"/>
        <end position="779"/>
    </location>
</feature>
<name>A0A1Q9CFB6_SYMMI</name>
<keyword evidence="3" id="KW-1185">Reference proteome</keyword>
<sequence>MMEPDQQSLWMAFPVVPVHHAEGFAYSQIEESKRTEYLKIVMDDWMKLGYQDLDITWAAHVRSSEDKELIKPYQFMCEDAVSDVDFLLAPIIGQFGAKIPALSKFKAAMKWMNREHGLHLPSVKQNIVNQWVDYHAGQIRLRCTYLIRLWRKTPHQSRNPQIQVLKDVLSELVPALAAAAAAEEGTGAVDEAADAAADEAPEPEEGETVVLLEAAPVLEPAVLPASAAVVDPSVTETLVMEFPEDRAIDCYIIYAHGGLGARCMRGSVPTAGTSMPIEEPPATQPSVEPEAGELLPVNSKTQLLLVVAVAAAGGRGRGAKAEEEGTVQQTPQKQKRKREDASALPAKKAKIPDQSKDSPLAAPKAKGKAKPGPKDSRPAAPKAKGKAKPGPTDSPPAAPKAKGKAKPGPKNKAEPKTNRSKPEKAEAKDKPKDRHSPAKVLAVGCLWVEQSGEKAELQPTIRKFPHYKFFMIGPVLGKMRQILNLVMDAVGSSGTTYSAKADKLEQGESMDAVSSFVDEHKRDLKRASGIGYTLSLQIWTDYFNMARRLPRGSRDQWDSSGVVRRVKKDGKVKVFLGLEALFFEGRSRGLGTVTGGLGTVTEGLEPTPIRSPPQKRQDKKVTPKKITFVGEGPDLEYVDSQPEPAWWEASDWTWWGSGWDWADWRNDCQATHRPTRQYSWREYDVPVGDQLLNRQPTAAIAQHVIDKANAQVQERVEETTLGKAGTEEPTPEKAGTEKPTPSPAKGHMVSPVQAVPPVTTSPPKETKVPVKAQQDDEDNRWRCDKFGAPLNAKALYQRFYRGVRSHLVYQIQL</sequence>
<dbReference type="OrthoDB" id="10408791at2759"/>
<feature type="region of interest" description="Disordered" evidence="1">
    <location>
        <begin position="599"/>
        <end position="620"/>
    </location>
</feature>
<dbReference type="EMBL" id="LSRX01001266">
    <property type="protein sequence ID" value="OLP81596.1"/>
    <property type="molecule type" value="Genomic_DNA"/>
</dbReference>
<proteinExistence type="predicted"/>
<protein>
    <submittedName>
        <fullName evidence="2">Uncharacterized protein</fullName>
    </submittedName>
</protein>
<feature type="region of interest" description="Disordered" evidence="1">
    <location>
        <begin position="187"/>
        <end position="206"/>
    </location>
</feature>
<feature type="compositionally biased region" description="Basic and acidic residues" evidence="1">
    <location>
        <begin position="411"/>
        <end position="436"/>
    </location>
</feature>
<feature type="compositionally biased region" description="Acidic residues" evidence="1">
    <location>
        <begin position="191"/>
        <end position="206"/>
    </location>
</feature>
<dbReference type="Proteomes" id="UP000186817">
    <property type="component" value="Unassembled WGS sequence"/>
</dbReference>